<dbReference type="PANTHER" id="PTHR43731:SF14">
    <property type="entry name" value="PRESENILIN-ASSOCIATED RHOMBOID-LIKE PROTEIN, MITOCHONDRIAL"/>
    <property type="match status" value="1"/>
</dbReference>
<dbReference type="InterPro" id="IPR022764">
    <property type="entry name" value="Peptidase_S54_rhomboid_dom"/>
</dbReference>
<dbReference type="OrthoDB" id="9813074at2"/>
<evidence type="ECO:0000313" key="10">
    <source>
        <dbReference type="Proteomes" id="UP000317977"/>
    </source>
</evidence>
<keyword evidence="3 7" id="KW-0812">Transmembrane</keyword>
<dbReference type="AlphaFoldDB" id="A0A5C6EEZ1"/>
<dbReference type="InterPro" id="IPR035952">
    <property type="entry name" value="Rhomboid-like_sf"/>
</dbReference>
<feature type="domain" description="Peptidase S54 rhomboid" evidence="8">
    <location>
        <begin position="88"/>
        <end position="241"/>
    </location>
</feature>
<dbReference type="Proteomes" id="UP000317977">
    <property type="component" value="Unassembled WGS sequence"/>
</dbReference>
<comment type="caution">
    <text evidence="9">The sequence shown here is derived from an EMBL/GenBank/DDBJ whole genome shotgun (WGS) entry which is preliminary data.</text>
</comment>
<feature type="transmembrane region" description="Helical" evidence="7">
    <location>
        <begin position="222"/>
        <end position="240"/>
    </location>
</feature>
<gene>
    <name evidence="9" type="ORF">Poly59_60490</name>
</gene>
<evidence type="ECO:0000256" key="7">
    <source>
        <dbReference type="SAM" id="Phobius"/>
    </source>
</evidence>
<evidence type="ECO:0000256" key="1">
    <source>
        <dbReference type="ARBA" id="ARBA00004141"/>
    </source>
</evidence>
<comment type="subcellular location">
    <subcellularLocation>
        <location evidence="1">Membrane</location>
        <topology evidence="1">Multi-pass membrane protein</topology>
    </subcellularLocation>
</comment>
<organism evidence="9 10">
    <name type="scientific">Rubripirellula reticaptiva</name>
    <dbReference type="NCBI Taxonomy" id="2528013"/>
    <lineage>
        <taxon>Bacteria</taxon>
        <taxon>Pseudomonadati</taxon>
        <taxon>Planctomycetota</taxon>
        <taxon>Planctomycetia</taxon>
        <taxon>Pirellulales</taxon>
        <taxon>Pirellulaceae</taxon>
        <taxon>Rubripirellula</taxon>
    </lineage>
</organism>
<keyword evidence="6 7" id="KW-0472">Membrane</keyword>
<evidence type="ECO:0000256" key="5">
    <source>
        <dbReference type="ARBA" id="ARBA00022989"/>
    </source>
</evidence>
<dbReference type="EMBL" id="SJPX01000006">
    <property type="protein sequence ID" value="TWU47075.1"/>
    <property type="molecule type" value="Genomic_DNA"/>
</dbReference>
<feature type="transmembrane region" description="Helical" evidence="7">
    <location>
        <begin position="151"/>
        <end position="171"/>
    </location>
</feature>
<dbReference type="GO" id="GO:0016020">
    <property type="term" value="C:membrane"/>
    <property type="evidence" value="ECO:0007669"/>
    <property type="project" value="UniProtKB-SubCell"/>
</dbReference>
<dbReference type="SUPFAM" id="SSF144091">
    <property type="entry name" value="Rhomboid-like"/>
    <property type="match status" value="1"/>
</dbReference>
<name>A0A5C6EEZ1_9BACT</name>
<sequence length="254" mass="27111">MIPLRDNIPSRTTPIVNYAIIAICALAFITQLSEPEGTIAESFGMVPLRVSDPSAIATLQHQAQVRTPEGIQTVIVEHTLAPAVIAPWMTIVSCMFLHGGWMHFLGNMWFLYIFGDNVEDRLGHVGYAVAYLGTGIAAGLAHYVTDPTSPIPTIGASGAIAGVMGAYAWLYPHARVQAVLPIFIILQIFVLPAPVFLGIWFALQTFSGVSASASGEAGGVAWWAHIGGFVAGAMIAILVGRTHMGNDPVTTRRF</sequence>
<evidence type="ECO:0000256" key="4">
    <source>
        <dbReference type="ARBA" id="ARBA00022801"/>
    </source>
</evidence>
<dbReference type="RefSeq" id="WP_146537469.1">
    <property type="nucleotide sequence ID" value="NZ_SJPX01000006.1"/>
</dbReference>
<comment type="similarity">
    <text evidence="2">Belongs to the peptidase S54 family.</text>
</comment>
<dbReference type="FunFam" id="1.20.1540.10:FF:000027">
    <property type="entry name" value="Rhomboid family intramembrane serine protease"/>
    <property type="match status" value="1"/>
</dbReference>
<evidence type="ECO:0000256" key="6">
    <source>
        <dbReference type="ARBA" id="ARBA00023136"/>
    </source>
</evidence>
<reference evidence="9 10" key="1">
    <citation type="submission" date="2019-02" db="EMBL/GenBank/DDBJ databases">
        <title>Deep-cultivation of Planctomycetes and their phenomic and genomic characterization uncovers novel biology.</title>
        <authorList>
            <person name="Wiegand S."/>
            <person name="Jogler M."/>
            <person name="Boedeker C."/>
            <person name="Pinto D."/>
            <person name="Vollmers J."/>
            <person name="Rivas-Marin E."/>
            <person name="Kohn T."/>
            <person name="Peeters S.H."/>
            <person name="Heuer A."/>
            <person name="Rast P."/>
            <person name="Oberbeckmann S."/>
            <person name="Bunk B."/>
            <person name="Jeske O."/>
            <person name="Meyerdierks A."/>
            <person name="Storesund J.E."/>
            <person name="Kallscheuer N."/>
            <person name="Luecker S."/>
            <person name="Lage O.M."/>
            <person name="Pohl T."/>
            <person name="Merkel B.J."/>
            <person name="Hornburger P."/>
            <person name="Mueller R.-W."/>
            <person name="Bruemmer F."/>
            <person name="Labrenz M."/>
            <person name="Spormann A.M."/>
            <person name="Op Den Camp H."/>
            <person name="Overmann J."/>
            <person name="Amann R."/>
            <person name="Jetten M.S.M."/>
            <person name="Mascher T."/>
            <person name="Medema M.H."/>
            <person name="Devos D.P."/>
            <person name="Kaster A.-K."/>
            <person name="Ovreas L."/>
            <person name="Rohde M."/>
            <person name="Galperin M.Y."/>
            <person name="Jogler C."/>
        </authorList>
    </citation>
    <scope>NUCLEOTIDE SEQUENCE [LARGE SCALE GENOMIC DNA]</scope>
    <source>
        <strain evidence="9 10">Poly59</strain>
    </source>
</reference>
<dbReference type="PANTHER" id="PTHR43731">
    <property type="entry name" value="RHOMBOID PROTEASE"/>
    <property type="match status" value="1"/>
</dbReference>
<dbReference type="Pfam" id="PF01694">
    <property type="entry name" value="Rhomboid"/>
    <property type="match status" value="1"/>
</dbReference>
<evidence type="ECO:0000259" key="8">
    <source>
        <dbReference type="Pfam" id="PF01694"/>
    </source>
</evidence>
<feature type="transmembrane region" description="Helical" evidence="7">
    <location>
        <begin position="15"/>
        <end position="33"/>
    </location>
</feature>
<proteinExistence type="inferred from homology"/>
<accession>A0A5C6EEZ1</accession>
<dbReference type="InterPro" id="IPR050925">
    <property type="entry name" value="Rhomboid_protease_S54"/>
</dbReference>
<keyword evidence="10" id="KW-1185">Reference proteome</keyword>
<evidence type="ECO:0000313" key="9">
    <source>
        <dbReference type="EMBL" id="TWU47075.1"/>
    </source>
</evidence>
<feature type="transmembrane region" description="Helical" evidence="7">
    <location>
        <begin position="178"/>
        <end position="202"/>
    </location>
</feature>
<dbReference type="GO" id="GO:0004252">
    <property type="term" value="F:serine-type endopeptidase activity"/>
    <property type="evidence" value="ECO:0007669"/>
    <property type="project" value="InterPro"/>
</dbReference>
<feature type="transmembrane region" description="Helical" evidence="7">
    <location>
        <begin position="88"/>
        <end position="113"/>
    </location>
</feature>
<dbReference type="Gene3D" id="1.20.1540.10">
    <property type="entry name" value="Rhomboid-like"/>
    <property type="match status" value="1"/>
</dbReference>
<protein>
    <submittedName>
        <fullName evidence="9">Rhomboid family protein</fullName>
    </submittedName>
</protein>
<evidence type="ECO:0000256" key="2">
    <source>
        <dbReference type="ARBA" id="ARBA00009045"/>
    </source>
</evidence>
<keyword evidence="5 7" id="KW-1133">Transmembrane helix</keyword>
<feature type="transmembrane region" description="Helical" evidence="7">
    <location>
        <begin position="125"/>
        <end position="145"/>
    </location>
</feature>
<keyword evidence="4" id="KW-0378">Hydrolase</keyword>
<evidence type="ECO:0000256" key="3">
    <source>
        <dbReference type="ARBA" id="ARBA00022692"/>
    </source>
</evidence>